<dbReference type="Gene3D" id="1.10.287.380">
    <property type="entry name" value="Valyl-tRNA synthetase, C-terminal domain"/>
    <property type="match status" value="1"/>
</dbReference>
<dbReference type="GO" id="GO:0016887">
    <property type="term" value="F:ATP hydrolysis activity"/>
    <property type="evidence" value="ECO:0007669"/>
    <property type="project" value="InterPro"/>
</dbReference>
<dbReference type="PROSITE" id="PS00211">
    <property type="entry name" value="ABC_TRANSPORTER_1"/>
    <property type="match status" value="2"/>
</dbReference>
<evidence type="ECO:0000256" key="3">
    <source>
        <dbReference type="ARBA" id="ARBA00022840"/>
    </source>
</evidence>
<dbReference type="PANTHER" id="PTHR42855:SF2">
    <property type="entry name" value="DRUG RESISTANCE ABC TRANSPORTER,ATP-BINDING PROTEIN"/>
    <property type="match status" value="1"/>
</dbReference>
<dbReference type="Pfam" id="PF16326">
    <property type="entry name" value="ABC_tran_CTD"/>
    <property type="match status" value="1"/>
</dbReference>
<keyword evidence="4" id="KW-0175">Coiled coil</keyword>
<dbReference type="FunFam" id="3.40.50.300:FF:000011">
    <property type="entry name" value="Putative ABC transporter ATP-binding component"/>
    <property type="match status" value="1"/>
</dbReference>
<dbReference type="PANTHER" id="PTHR42855">
    <property type="entry name" value="ABC TRANSPORTER ATP-BINDING SUBUNIT"/>
    <property type="match status" value="1"/>
</dbReference>
<dbReference type="Pfam" id="PF00005">
    <property type="entry name" value="ABC_tran"/>
    <property type="match status" value="2"/>
</dbReference>
<proteinExistence type="predicted"/>
<evidence type="ECO:0000256" key="2">
    <source>
        <dbReference type="ARBA" id="ARBA00022741"/>
    </source>
</evidence>
<evidence type="ECO:0000313" key="6">
    <source>
        <dbReference type="EMBL" id="SJZ60135.1"/>
    </source>
</evidence>
<reference evidence="6 7" key="1">
    <citation type="submission" date="2017-02" db="EMBL/GenBank/DDBJ databases">
        <authorList>
            <person name="Peterson S.W."/>
        </authorList>
    </citation>
    <scope>NUCLEOTIDE SEQUENCE [LARGE SCALE GENOMIC DNA]</scope>
    <source>
        <strain evidence="6 7">DSM 15102</strain>
    </source>
</reference>
<accession>A0A1T4LZQ3</accession>
<dbReference type="InterPro" id="IPR032524">
    <property type="entry name" value="ABC_tran_C"/>
</dbReference>
<dbReference type="Gene3D" id="3.40.50.300">
    <property type="entry name" value="P-loop containing nucleotide triphosphate hydrolases"/>
    <property type="match status" value="2"/>
</dbReference>
<dbReference type="GO" id="GO:0005524">
    <property type="term" value="F:ATP binding"/>
    <property type="evidence" value="ECO:0007669"/>
    <property type="project" value="UniProtKB-KW"/>
</dbReference>
<dbReference type="PROSITE" id="PS50893">
    <property type="entry name" value="ABC_TRANSPORTER_2"/>
    <property type="match status" value="2"/>
</dbReference>
<dbReference type="InterPro" id="IPR003593">
    <property type="entry name" value="AAA+_ATPase"/>
</dbReference>
<dbReference type="SMART" id="SM00382">
    <property type="entry name" value="AAA"/>
    <property type="match status" value="2"/>
</dbReference>
<dbReference type="NCBIfam" id="NF000355">
    <property type="entry name" value="ribo_prot_ABC_F"/>
    <property type="match status" value="1"/>
</dbReference>
<dbReference type="InterPro" id="IPR027417">
    <property type="entry name" value="P-loop_NTPase"/>
</dbReference>
<dbReference type="InterPro" id="IPR051309">
    <property type="entry name" value="ABCF_ATPase"/>
</dbReference>
<organism evidence="6 7">
    <name type="scientific">Garciella nitratireducens DSM 15102</name>
    <dbReference type="NCBI Taxonomy" id="1121911"/>
    <lineage>
        <taxon>Bacteria</taxon>
        <taxon>Bacillati</taxon>
        <taxon>Bacillota</taxon>
        <taxon>Clostridia</taxon>
        <taxon>Eubacteriales</taxon>
        <taxon>Eubacteriaceae</taxon>
        <taxon>Garciella</taxon>
    </lineage>
</organism>
<dbReference type="GO" id="GO:0003677">
    <property type="term" value="F:DNA binding"/>
    <property type="evidence" value="ECO:0007669"/>
    <property type="project" value="InterPro"/>
</dbReference>
<dbReference type="RefSeq" id="WP_200810760.1">
    <property type="nucleotide sequence ID" value="NZ_FUWV01000005.1"/>
</dbReference>
<dbReference type="Proteomes" id="UP000196365">
    <property type="component" value="Unassembled WGS sequence"/>
</dbReference>
<feature type="domain" description="ABC transporter" evidence="5">
    <location>
        <begin position="3"/>
        <end position="262"/>
    </location>
</feature>
<protein>
    <submittedName>
        <fullName evidence="6">ATP-binding cassette, subfamily F, member 3</fullName>
    </submittedName>
</protein>
<keyword evidence="7" id="KW-1185">Reference proteome</keyword>
<dbReference type="CDD" id="cd03221">
    <property type="entry name" value="ABCF_EF-3"/>
    <property type="match status" value="2"/>
</dbReference>
<dbReference type="Pfam" id="PF12848">
    <property type="entry name" value="ABC_tran_Xtn"/>
    <property type="match status" value="1"/>
</dbReference>
<dbReference type="InterPro" id="IPR003439">
    <property type="entry name" value="ABC_transporter-like_ATP-bd"/>
</dbReference>
<gene>
    <name evidence="6" type="ORF">SAMN02745973_01152</name>
</gene>
<name>A0A1T4LZQ3_9FIRM</name>
<dbReference type="InterPro" id="IPR017871">
    <property type="entry name" value="ABC_transporter-like_CS"/>
</dbReference>
<keyword evidence="1" id="KW-0677">Repeat</keyword>
<dbReference type="FunFam" id="3.40.50.300:FF:000309">
    <property type="entry name" value="ABC transporter ATP-binding protein"/>
    <property type="match status" value="1"/>
</dbReference>
<feature type="coiled-coil region" evidence="4">
    <location>
        <begin position="555"/>
        <end position="599"/>
    </location>
</feature>
<dbReference type="EMBL" id="FUWV01000005">
    <property type="protein sequence ID" value="SJZ60135.1"/>
    <property type="molecule type" value="Genomic_DNA"/>
</dbReference>
<keyword evidence="2" id="KW-0547">Nucleotide-binding</keyword>
<dbReference type="SUPFAM" id="SSF52540">
    <property type="entry name" value="P-loop containing nucleoside triphosphate hydrolases"/>
    <property type="match status" value="2"/>
</dbReference>
<feature type="coiled-coil region" evidence="4">
    <location>
        <begin position="251"/>
        <end position="278"/>
    </location>
</feature>
<evidence type="ECO:0000256" key="4">
    <source>
        <dbReference type="SAM" id="Coils"/>
    </source>
</evidence>
<evidence type="ECO:0000259" key="5">
    <source>
        <dbReference type="PROSITE" id="PS50893"/>
    </source>
</evidence>
<dbReference type="AlphaFoldDB" id="A0A1T4LZQ3"/>
<dbReference type="InterPro" id="IPR032781">
    <property type="entry name" value="ABC_tran_Xtn"/>
</dbReference>
<evidence type="ECO:0000256" key="1">
    <source>
        <dbReference type="ARBA" id="ARBA00022737"/>
    </source>
</evidence>
<feature type="domain" description="ABC transporter" evidence="5">
    <location>
        <begin position="332"/>
        <end position="545"/>
    </location>
</feature>
<dbReference type="InterPro" id="IPR037118">
    <property type="entry name" value="Val-tRNA_synth_C_sf"/>
</dbReference>
<keyword evidence="3 6" id="KW-0067">ATP-binding</keyword>
<sequence length="649" mass="75991">MILSCNNIKKSYGANLILNNINFQINKGDRVALVGRNGSGKSTLFKIIVGELSCDEGSCNRPKNTTIGYLSQQLALKEEHSLWEELLEIFSPLIQMETTLRNLEKEISHQSNTHHSQKLNSLMEQYGHLQEEFEKQNGYGYPSQIRRVLNGLGFKEEDYQKQIQKFSGGQKTRIALAKLLLKQPDILLLDEPTNYLDLETTEWLESFLLNYPHTLFIISHDRYFLDKLVTQVFELENKKLTVYQGNYSDYVRRKKENLEITQRHYQQQQKEIQRQEEIIAKYRSFNREKSIQKAESRQKMLDKMEKIEPPTSEVPTLRFKIQSQIKSGRNVLKVENLSKSFGEKKLFSNINFQVYRQDHIGIIGPNGIGKSTLFKMILGQIPFDEGKIIWGHNVYSAYYDQLQNSFKKENTILEEVWSAKPSATQTEIRNLLGSFLFSEEDVFKTISSLSGGEKSRVSLAKLLLSEANLLFMDEPTNHLDIPTKEALENALCQYEGTLMVISHDRYFLNKVVNKIYKIEQGTLKEYLGNYEYYLEKIHQKQLLEKSQKIQPTINKTQLKQERKKIRENRQRIKKQQQRVQNLENKVSKLEGKISETEKIMCQPDFYNDNEKAVKITKEYEIMKEQVKIIINQWEEEIIRLEEIKEEGSF</sequence>
<evidence type="ECO:0000313" key="7">
    <source>
        <dbReference type="Proteomes" id="UP000196365"/>
    </source>
</evidence>